<sequence length="130" mass="14094">MLLLGPQGTNSSTLGKEIAFRPAIGSQTIPEDYGAASTRVEDLDWKLLLMNLQPLVTPIDESCSEIESYQQLLGQYWSTHSPQGNPIGVAPEAPILVTRKVGRLGKLTRNLVVQDEVDTDAEGSDETDGK</sequence>
<name>A0A9Q3FN43_9BASI</name>
<proteinExistence type="predicted"/>
<protein>
    <submittedName>
        <fullName evidence="1">Uncharacterized protein</fullName>
    </submittedName>
</protein>
<accession>A0A9Q3FN43</accession>
<evidence type="ECO:0000313" key="1">
    <source>
        <dbReference type="EMBL" id="MBW0543705.1"/>
    </source>
</evidence>
<dbReference type="Proteomes" id="UP000765509">
    <property type="component" value="Unassembled WGS sequence"/>
</dbReference>
<gene>
    <name evidence="1" type="ORF">O181_083420</name>
</gene>
<dbReference type="EMBL" id="AVOT02048478">
    <property type="protein sequence ID" value="MBW0543705.1"/>
    <property type="molecule type" value="Genomic_DNA"/>
</dbReference>
<reference evidence="1" key="1">
    <citation type="submission" date="2021-03" db="EMBL/GenBank/DDBJ databases">
        <title>Draft genome sequence of rust myrtle Austropuccinia psidii MF-1, a brazilian biotype.</title>
        <authorList>
            <person name="Quecine M.C."/>
            <person name="Pachon D.M.R."/>
            <person name="Bonatelli M.L."/>
            <person name="Correr F.H."/>
            <person name="Franceschini L.M."/>
            <person name="Leite T.F."/>
            <person name="Margarido G.R.A."/>
            <person name="Almeida C.A."/>
            <person name="Ferrarezi J.A."/>
            <person name="Labate C.A."/>
        </authorList>
    </citation>
    <scope>NUCLEOTIDE SEQUENCE</scope>
    <source>
        <strain evidence="1">MF-1</strain>
    </source>
</reference>
<dbReference type="AlphaFoldDB" id="A0A9Q3FN43"/>
<keyword evidence="2" id="KW-1185">Reference proteome</keyword>
<comment type="caution">
    <text evidence="1">The sequence shown here is derived from an EMBL/GenBank/DDBJ whole genome shotgun (WGS) entry which is preliminary data.</text>
</comment>
<evidence type="ECO:0000313" key="2">
    <source>
        <dbReference type="Proteomes" id="UP000765509"/>
    </source>
</evidence>
<organism evidence="1 2">
    <name type="scientific">Austropuccinia psidii MF-1</name>
    <dbReference type="NCBI Taxonomy" id="1389203"/>
    <lineage>
        <taxon>Eukaryota</taxon>
        <taxon>Fungi</taxon>
        <taxon>Dikarya</taxon>
        <taxon>Basidiomycota</taxon>
        <taxon>Pucciniomycotina</taxon>
        <taxon>Pucciniomycetes</taxon>
        <taxon>Pucciniales</taxon>
        <taxon>Sphaerophragmiaceae</taxon>
        <taxon>Austropuccinia</taxon>
    </lineage>
</organism>